<reference evidence="3" key="1">
    <citation type="submission" date="2024-02" db="UniProtKB">
        <authorList>
            <consortium name="WormBaseParasite"/>
        </authorList>
    </citation>
    <scope>IDENTIFICATION</scope>
</reference>
<name>A0AAF3EJQ2_9BILA</name>
<organism evidence="2 3">
    <name type="scientific">Mesorhabditis belari</name>
    <dbReference type="NCBI Taxonomy" id="2138241"/>
    <lineage>
        <taxon>Eukaryota</taxon>
        <taxon>Metazoa</taxon>
        <taxon>Ecdysozoa</taxon>
        <taxon>Nematoda</taxon>
        <taxon>Chromadorea</taxon>
        <taxon>Rhabditida</taxon>
        <taxon>Rhabditina</taxon>
        <taxon>Rhabditomorpha</taxon>
        <taxon>Rhabditoidea</taxon>
        <taxon>Rhabditidae</taxon>
        <taxon>Mesorhabditinae</taxon>
        <taxon>Mesorhabditis</taxon>
    </lineage>
</organism>
<protein>
    <recommendedName>
        <fullName evidence="1">F-box domain-containing protein</fullName>
    </recommendedName>
</protein>
<dbReference type="Proteomes" id="UP000887575">
    <property type="component" value="Unassembled WGS sequence"/>
</dbReference>
<accession>A0AAF3EJQ2</accession>
<evidence type="ECO:0000313" key="3">
    <source>
        <dbReference type="WBParaSite" id="MBELARI_LOCUS14181"/>
    </source>
</evidence>
<dbReference type="AlphaFoldDB" id="A0AAF3EJQ2"/>
<sequence>MPFPVQQLPFLLQESILEHLAIGEALQLLKVKKNFRDCIQFRGPFLKKFNSIEVNHWKQITRINEDGFKAVSIKIDDYIFETTTNLLANEVNKNQILIDQRFSRLFNQLHFCKKLDVWERNFQGVPSDSKEFDFLKLLPQKIRSVDNLLISAFRLCSMNEILQKLDRIAYRAICIRFYMTYSLSAEISRVREYLERKRGMLWR</sequence>
<keyword evidence="2" id="KW-1185">Reference proteome</keyword>
<feature type="domain" description="F-box" evidence="1">
    <location>
        <begin position="2"/>
        <end position="49"/>
    </location>
</feature>
<evidence type="ECO:0000259" key="1">
    <source>
        <dbReference type="PROSITE" id="PS50181"/>
    </source>
</evidence>
<dbReference type="WBParaSite" id="MBELARI_LOCUS14181">
    <property type="protein sequence ID" value="MBELARI_LOCUS14181"/>
    <property type="gene ID" value="MBELARI_LOCUS14181"/>
</dbReference>
<dbReference type="PROSITE" id="PS50181">
    <property type="entry name" value="FBOX"/>
    <property type="match status" value="1"/>
</dbReference>
<evidence type="ECO:0000313" key="2">
    <source>
        <dbReference type="Proteomes" id="UP000887575"/>
    </source>
</evidence>
<proteinExistence type="predicted"/>
<dbReference type="InterPro" id="IPR001810">
    <property type="entry name" value="F-box_dom"/>
</dbReference>